<feature type="region of interest" description="Disordered" evidence="1">
    <location>
        <begin position="47"/>
        <end position="77"/>
    </location>
</feature>
<evidence type="ECO:0000256" key="2">
    <source>
        <dbReference type="SAM" id="SignalP"/>
    </source>
</evidence>
<feature type="signal peptide" evidence="2">
    <location>
        <begin position="1"/>
        <end position="22"/>
    </location>
</feature>
<keyword evidence="2" id="KW-0732">Signal</keyword>
<accession>A0A9X1F8F2</accession>
<sequence length="77" mass="8307">MKKAVLSLALVAFLGLSLNSCRETKEEKIEVTVEKAEKETEGALEKAGKAVDNVVEETKEAGEAVEDAVDEIDNDNN</sequence>
<name>A0A9X1F8F2_9FLAO</name>
<dbReference type="AlphaFoldDB" id="A0A9X1F8F2"/>
<evidence type="ECO:0000256" key="1">
    <source>
        <dbReference type="SAM" id="MobiDB-lite"/>
    </source>
</evidence>
<dbReference type="EMBL" id="JAGSPD010000006">
    <property type="protein sequence ID" value="MBV7269387.1"/>
    <property type="molecule type" value="Genomic_DNA"/>
</dbReference>
<feature type="compositionally biased region" description="Acidic residues" evidence="1">
    <location>
        <begin position="63"/>
        <end position="77"/>
    </location>
</feature>
<evidence type="ECO:0000313" key="4">
    <source>
        <dbReference type="Proteomes" id="UP001138894"/>
    </source>
</evidence>
<reference evidence="3" key="1">
    <citation type="submission" date="2021-04" db="EMBL/GenBank/DDBJ databases">
        <authorList>
            <person name="Pira H."/>
            <person name="Risdian C."/>
            <person name="Wink J."/>
        </authorList>
    </citation>
    <scope>NUCLEOTIDE SEQUENCE</scope>
    <source>
        <strain evidence="3">WHY3</strain>
    </source>
</reference>
<organism evidence="3 4">
    <name type="scientific">Winogradskyella luteola</name>
    <dbReference type="NCBI Taxonomy" id="2828330"/>
    <lineage>
        <taxon>Bacteria</taxon>
        <taxon>Pseudomonadati</taxon>
        <taxon>Bacteroidota</taxon>
        <taxon>Flavobacteriia</taxon>
        <taxon>Flavobacteriales</taxon>
        <taxon>Flavobacteriaceae</taxon>
        <taxon>Winogradskyella</taxon>
    </lineage>
</organism>
<keyword evidence="4" id="KW-1185">Reference proteome</keyword>
<dbReference type="RefSeq" id="WP_218546076.1">
    <property type="nucleotide sequence ID" value="NZ_JAGSPD010000006.1"/>
</dbReference>
<comment type="caution">
    <text evidence="3">The sequence shown here is derived from an EMBL/GenBank/DDBJ whole genome shotgun (WGS) entry which is preliminary data.</text>
</comment>
<evidence type="ECO:0008006" key="5">
    <source>
        <dbReference type="Google" id="ProtNLM"/>
    </source>
</evidence>
<evidence type="ECO:0000313" key="3">
    <source>
        <dbReference type="EMBL" id="MBV7269387.1"/>
    </source>
</evidence>
<feature type="chain" id="PRO_5040822683" description="YtxH domain-containing protein" evidence="2">
    <location>
        <begin position="23"/>
        <end position="77"/>
    </location>
</feature>
<dbReference type="Proteomes" id="UP001138894">
    <property type="component" value="Unassembled WGS sequence"/>
</dbReference>
<protein>
    <recommendedName>
        <fullName evidence="5">YtxH domain-containing protein</fullName>
    </recommendedName>
</protein>
<proteinExistence type="predicted"/>
<gene>
    <name evidence="3" type="ORF">KCG49_09325</name>
</gene>